<gene>
    <name evidence="1" type="ORF">TA12455</name>
</gene>
<proteinExistence type="predicted"/>
<reference evidence="1 2" key="1">
    <citation type="journal article" date="2005" name="Science">
        <title>Genome of the host-cell transforming parasite Theileria annulata compared with T. parva.</title>
        <authorList>
            <person name="Pain A."/>
            <person name="Renauld H."/>
            <person name="Berriman M."/>
            <person name="Murphy L."/>
            <person name="Yeats C.A."/>
            <person name="Weir W."/>
            <person name="Kerhornou A."/>
            <person name="Aslett M."/>
            <person name="Bishop R."/>
            <person name="Bouchier C."/>
            <person name="Cochet M."/>
            <person name="Coulson R.M.R."/>
            <person name="Cronin A."/>
            <person name="de Villiers E.P."/>
            <person name="Fraser A."/>
            <person name="Fosker N."/>
            <person name="Gardner M."/>
            <person name="Goble A."/>
            <person name="Griffiths-Jones S."/>
            <person name="Harris D.E."/>
            <person name="Katzer F."/>
            <person name="Larke N."/>
            <person name="Lord A."/>
            <person name="Maser P."/>
            <person name="McKellar S."/>
            <person name="Mooney P."/>
            <person name="Morton F."/>
            <person name="Nene V."/>
            <person name="O'Neil S."/>
            <person name="Price C."/>
            <person name="Quail M.A."/>
            <person name="Rabbinowitsch E."/>
            <person name="Rawlings N.D."/>
            <person name="Rutter S."/>
            <person name="Saunders D."/>
            <person name="Seeger K."/>
            <person name="Shah T."/>
            <person name="Squares R."/>
            <person name="Squares S."/>
            <person name="Tivey A."/>
            <person name="Walker A.R."/>
            <person name="Woodward J."/>
            <person name="Dobbelaere D.A.E."/>
            <person name="Langsley G."/>
            <person name="Rajandream M.A."/>
            <person name="McKeever D."/>
            <person name="Shiels B."/>
            <person name="Tait A."/>
            <person name="Barrell B.G."/>
            <person name="Hall N."/>
        </authorList>
    </citation>
    <scope>NUCLEOTIDE SEQUENCE [LARGE SCALE GENOMIC DNA]</scope>
    <source>
        <strain evidence="2">Ankara</strain>
    </source>
</reference>
<name>Q4UE10_THEAN</name>
<dbReference type="AlphaFoldDB" id="Q4UE10"/>
<dbReference type="VEuPathDB" id="PiroplasmaDB:TA12455"/>
<organism evidence="1 2">
    <name type="scientific">Theileria annulata</name>
    <dbReference type="NCBI Taxonomy" id="5874"/>
    <lineage>
        <taxon>Eukaryota</taxon>
        <taxon>Sar</taxon>
        <taxon>Alveolata</taxon>
        <taxon>Apicomplexa</taxon>
        <taxon>Aconoidasida</taxon>
        <taxon>Piroplasmida</taxon>
        <taxon>Theileriidae</taxon>
        <taxon>Theileria</taxon>
    </lineage>
</organism>
<evidence type="ECO:0000313" key="2">
    <source>
        <dbReference type="Proteomes" id="UP000001950"/>
    </source>
</evidence>
<dbReference type="EMBL" id="CR940348">
    <property type="protein sequence ID" value="CAI74679.1"/>
    <property type="molecule type" value="Genomic_DNA"/>
</dbReference>
<dbReference type="GeneID" id="3862322"/>
<dbReference type="OrthoDB" id="10413700at2759"/>
<dbReference type="InterPro" id="IPR007480">
    <property type="entry name" value="DUF529"/>
</dbReference>
<dbReference type="KEGG" id="tan:TA12455"/>
<protein>
    <submittedName>
        <fullName evidence="1">Uncharacterized protein</fullName>
    </submittedName>
</protein>
<dbReference type="RefSeq" id="XP_952411.1">
    <property type="nucleotide sequence ID" value="XM_947318.1"/>
</dbReference>
<dbReference type="InParanoid" id="Q4UE10"/>
<keyword evidence="2" id="KW-1185">Reference proteome</keyword>
<dbReference type="Proteomes" id="UP000001950">
    <property type="component" value="Chromosome 2"/>
</dbReference>
<accession>Q4UE10</accession>
<dbReference type="Pfam" id="PF04385">
    <property type="entry name" value="FAINT"/>
    <property type="match status" value="2"/>
</dbReference>
<evidence type="ECO:0000313" key="1">
    <source>
        <dbReference type="EMBL" id="CAI74679.1"/>
    </source>
</evidence>
<dbReference type="OMA" id="IRCEMIV"/>
<sequence length="646" mass="77298">MTNNNFVEPTDYEEKQDLYDPEDCDLIVLDLNNEEKNDKYTYLKRNDYKEYSGNSFVWESSSKNDFTFLTLFYDGDEKYIVIFPYVGNLILLRKSDNGSWINLKTCVNFNKLKMFDRRGHYVVAKFIHYELQKFNLKMVFSCFCEVVIYEGNLIYKHCDRPLNGYPYSLSFNLLHNIISIHLMDESIITYQNVKKELPDLKYSPLKQNDNFYYTSHYTPNNEMIDYKIQKTIKKIQLEGFKYRDICLFDINFHDRSVDIESEHAIIDGNLIMSTDKYVTFSSLGHRGFDARKGFYFSKMINRSLIRGYIDYPPYVRTQVGTRRSYNLLPENRDLEYKPRSNPDYLSCMKPDITKFKFYGNDDIEIKSDDTEVCYDDLFYVIKFKTELHRVVYDGKEYWNYNNNKNNGFPIKIYFTDYNNDMNVCFNDGKIEKVKIKVLYIKMFKTDEFGNRVMITDKEYKVSKIERDKRLYKLNEGVKCTEIWHYDGEFVWKHKEGDPYPISIVYYYYFRSISIRFESYFFVSVRGIGNLTWGSLIFPIPKHVKLYKLDKIGNKLELNYKDYDFDCNYFGSFIYDLKKNVECVELKFHGETLWKHEQSQPYPHSFDYSVFGASITVYCKTLNVNIDRNNGIWDTEIVVNKPYLMSN</sequence>